<evidence type="ECO:0000313" key="12">
    <source>
        <dbReference type="Proteomes" id="UP000663866"/>
    </source>
</evidence>
<proteinExistence type="predicted"/>
<dbReference type="Proteomes" id="UP000663824">
    <property type="component" value="Unassembled WGS sequence"/>
</dbReference>
<dbReference type="OrthoDB" id="9987476at2759"/>
<dbReference type="EMBL" id="CAJNRE010017982">
    <property type="protein sequence ID" value="CAF2159256.1"/>
    <property type="molecule type" value="Genomic_DNA"/>
</dbReference>
<evidence type="ECO:0000313" key="5">
    <source>
        <dbReference type="EMBL" id="CAF2159256.1"/>
    </source>
</evidence>
<dbReference type="Proteomes" id="UP000676336">
    <property type="component" value="Unassembled WGS sequence"/>
</dbReference>
<gene>
    <name evidence="6" type="ORF">BYL167_LOCUS539</name>
    <name evidence="1" type="ORF">CJN711_LOCUS10593</name>
    <name evidence="8" type="ORF">GIL414_LOCUS10520</name>
    <name evidence="2" type="ORF">KQP761_LOCUS20585</name>
    <name evidence="5" type="ORF">MBJ925_LOCUS32845</name>
    <name evidence="9" type="ORF">OVN521_LOCUS26044</name>
    <name evidence="7" type="ORF">SMN809_LOCUS616</name>
    <name evidence="10" type="ORF">UXM345_LOCUS28647</name>
    <name evidence="4" type="ORF">WKI299_LOCUS15160</name>
    <name evidence="3" type="ORF">XDN619_LOCUS7626</name>
</gene>
<evidence type="ECO:0000313" key="6">
    <source>
        <dbReference type="EMBL" id="CAF3754935.1"/>
    </source>
</evidence>
<dbReference type="Proteomes" id="UP000663842">
    <property type="component" value="Unassembled WGS sequence"/>
</dbReference>
<protein>
    <submittedName>
        <fullName evidence="4">Uncharacterized protein</fullName>
    </submittedName>
</protein>
<dbReference type="Proteomes" id="UP000663856">
    <property type="component" value="Unassembled WGS sequence"/>
</dbReference>
<dbReference type="EMBL" id="CAJOBF010006677">
    <property type="protein sequence ID" value="CAF4212705.1"/>
    <property type="molecule type" value="Genomic_DNA"/>
</dbReference>
<evidence type="ECO:0000313" key="11">
    <source>
        <dbReference type="Proteomes" id="UP000663856"/>
    </source>
</evidence>
<dbReference type="EMBL" id="CAJNOV010004337">
    <property type="protein sequence ID" value="CAF1172676.1"/>
    <property type="molecule type" value="Genomic_DNA"/>
</dbReference>
<evidence type="ECO:0000313" key="4">
    <source>
        <dbReference type="EMBL" id="CAF2076018.1"/>
    </source>
</evidence>
<keyword evidence="12" id="KW-1185">Reference proteome</keyword>
<comment type="caution">
    <text evidence="4">The sequence shown here is derived from an EMBL/GenBank/DDBJ whole genome shotgun (WGS) entry which is preliminary data.</text>
</comment>
<sequence length="307" mass="35704">MCNHTSNDLNFSKSDSSCVDAVALYGHNSTAYSLAKLFSSVGVHVYILSSNRNEIGSSSNNFTIINNQDDLPYLSSVLINCQNDLILIKNLINSFPNNYRQRMAYVECSSFMGHNQIELIYEETKFQYYLCMNLIELEISTMTRQHFHLIASGDKIVFQNLLLQTKIPAKITFLNQTKTPFDSYYICLLHRYSQAIHLVIYAEMMAILKAANPIYPANLQFLFNWCYIRRPLMRQIILQSSSSSFTFTTINDFQLLLECVIDHFYKTNLNETDNNHLKALTYKTYQFISNLDMKQKQKPLYELFTLY</sequence>
<dbReference type="EMBL" id="CAJOBG010006694">
    <property type="protein sequence ID" value="CAF4194710.1"/>
    <property type="molecule type" value="Genomic_DNA"/>
</dbReference>
<evidence type="ECO:0000313" key="2">
    <source>
        <dbReference type="EMBL" id="CAF1585322.1"/>
    </source>
</evidence>
<accession>A0A816RJK6</accession>
<dbReference type="Proteomes" id="UP000681967">
    <property type="component" value="Unassembled WGS sequence"/>
</dbReference>
<evidence type="ECO:0000313" key="7">
    <source>
        <dbReference type="EMBL" id="CAF3790738.1"/>
    </source>
</evidence>
<dbReference type="EMBL" id="CAJOBI010000072">
    <property type="protein sequence ID" value="CAF3790738.1"/>
    <property type="molecule type" value="Genomic_DNA"/>
</dbReference>
<dbReference type="EMBL" id="CAJOBH010000059">
    <property type="protein sequence ID" value="CAF3754935.1"/>
    <property type="molecule type" value="Genomic_DNA"/>
</dbReference>
<dbReference type="EMBL" id="CAJNRF010005890">
    <property type="protein sequence ID" value="CAF2076018.1"/>
    <property type="molecule type" value="Genomic_DNA"/>
</dbReference>
<evidence type="ECO:0000313" key="8">
    <source>
        <dbReference type="EMBL" id="CAF3977967.1"/>
    </source>
</evidence>
<dbReference type="Proteomes" id="UP000663887">
    <property type="component" value="Unassembled WGS sequence"/>
</dbReference>
<dbReference type="Proteomes" id="UP000681720">
    <property type="component" value="Unassembled WGS sequence"/>
</dbReference>
<evidence type="ECO:0000313" key="10">
    <source>
        <dbReference type="EMBL" id="CAF4212705.1"/>
    </source>
</evidence>
<dbReference type="AlphaFoldDB" id="A0A816RJK6"/>
<dbReference type="EMBL" id="CAJOBJ010003782">
    <property type="protein sequence ID" value="CAF3977967.1"/>
    <property type="molecule type" value="Genomic_DNA"/>
</dbReference>
<evidence type="ECO:0000313" key="1">
    <source>
        <dbReference type="EMBL" id="CAF1172676.1"/>
    </source>
</evidence>
<dbReference type="EMBL" id="CAJNRG010002309">
    <property type="protein sequence ID" value="CAF2046037.1"/>
    <property type="molecule type" value="Genomic_DNA"/>
</dbReference>
<evidence type="ECO:0000313" key="9">
    <source>
        <dbReference type="EMBL" id="CAF4194710.1"/>
    </source>
</evidence>
<dbReference type="Proteomes" id="UP000663834">
    <property type="component" value="Unassembled WGS sequence"/>
</dbReference>
<reference evidence="4" key="1">
    <citation type="submission" date="2021-02" db="EMBL/GenBank/DDBJ databases">
        <authorList>
            <person name="Nowell W R."/>
        </authorList>
    </citation>
    <scope>NUCLEOTIDE SEQUENCE</scope>
</reference>
<dbReference type="Proteomes" id="UP000663855">
    <property type="component" value="Unassembled WGS sequence"/>
</dbReference>
<name>A0A816RJK6_9BILA</name>
<evidence type="ECO:0000313" key="3">
    <source>
        <dbReference type="EMBL" id="CAF2046037.1"/>
    </source>
</evidence>
<dbReference type="EMBL" id="CAJNOW010010674">
    <property type="protein sequence ID" value="CAF1585322.1"/>
    <property type="molecule type" value="Genomic_DNA"/>
</dbReference>
<organism evidence="4 11">
    <name type="scientific">Rotaria magnacalcarata</name>
    <dbReference type="NCBI Taxonomy" id="392030"/>
    <lineage>
        <taxon>Eukaryota</taxon>
        <taxon>Metazoa</taxon>
        <taxon>Spiralia</taxon>
        <taxon>Gnathifera</taxon>
        <taxon>Rotifera</taxon>
        <taxon>Eurotatoria</taxon>
        <taxon>Bdelloidea</taxon>
        <taxon>Philodinida</taxon>
        <taxon>Philodinidae</taxon>
        <taxon>Rotaria</taxon>
    </lineage>
</organism>
<dbReference type="Proteomes" id="UP000663866">
    <property type="component" value="Unassembled WGS sequence"/>
</dbReference>